<keyword evidence="3" id="KW-1133">Transmembrane helix</keyword>
<feature type="compositionally biased region" description="Basic and acidic residues" evidence="2">
    <location>
        <begin position="1005"/>
        <end position="1027"/>
    </location>
</feature>
<feature type="compositionally biased region" description="Basic residues" evidence="2">
    <location>
        <begin position="770"/>
        <end position="780"/>
    </location>
</feature>
<feature type="compositionally biased region" description="Basic and acidic residues" evidence="2">
    <location>
        <begin position="959"/>
        <end position="974"/>
    </location>
</feature>
<feature type="compositionally biased region" description="Gly residues" evidence="2">
    <location>
        <begin position="976"/>
        <end position="1000"/>
    </location>
</feature>
<name>A0ABY2B531_9FLAO</name>
<evidence type="ECO:0000256" key="2">
    <source>
        <dbReference type="SAM" id="MobiDB-lite"/>
    </source>
</evidence>
<keyword evidence="1" id="KW-0175">Coiled coil</keyword>
<feature type="transmembrane region" description="Helical" evidence="3">
    <location>
        <begin position="54"/>
        <end position="78"/>
    </location>
</feature>
<evidence type="ECO:0000313" key="5">
    <source>
        <dbReference type="Proteomes" id="UP000295270"/>
    </source>
</evidence>
<evidence type="ECO:0000256" key="1">
    <source>
        <dbReference type="SAM" id="Coils"/>
    </source>
</evidence>
<evidence type="ECO:0000313" key="4">
    <source>
        <dbReference type="EMBL" id="TCN61213.1"/>
    </source>
</evidence>
<dbReference type="PANTHER" id="PTHR45615:SF63">
    <property type="entry name" value="CHROMOSOME UNDETERMINED SCAFFOLD_10, WHOLE GENOME SHOTGUN SEQUENCE"/>
    <property type="match status" value="1"/>
</dbReference>
<feature type="region of interest" description="Disordered" evidence="2">
    <location>
        <begin position="731"/>
        <end position="785"/>
    </location>
</feature>
<accession>A0ABY2B531</accession>
<dbReference type="Proteomes" id="UP000295270">
    <property type="component" value="Unassembled WGS sequence"/>
</dbReference>
<proteinExistence type="predicted"/>
<keyword evidence="5" id="KW-1185">Reference proteome</keyword>
<reference evidence="4 5" key="1">
    <citation type="journal article" date="2015" name="Stand. Genomic Sci.">
        <title>Genomic Encyclopedia of Bacterial and Archaeal Type Strains, Phase III: the genomes of soil and plant-associated and newly described type strains.</title>
        <authorList>
            <person name="Whitman W.B."/>
            <person name="Woyke T."/>
            <person name="Klenk H.P."/>
            <person name="Zhou Y."/>
            <person name="Lilburn T.G."/>
            <person name="Beck B.J."/>
            <person name="De Vos P."/>
            <person name="Vandamme P."/>
            <person name="Eisen J.A."/>
            <person name="Garrity G."/>
            <person name="Hugenholtz P."/>
            <person name="Kyrpides N.C."/>
        </authorList>
    </citation>
    <scope>NUCLEOTIDE SEQUENCE [LARGE SCALE GENOMIC DNA]</scope>
    <source>
        <strain evidence="4 5">P5626</strain>
    </source>
</reference>
<feature type="compositionally biased region" description="Basic and acidic residues" evidence="2">
    <location>
        <begin position="1111"/>
        <end position="1120"/>
    </location>
</feature>
<dbReference type="PANTHER" id="PTHR45615">
    <property type="entry name" value="MYOSIN HEAVY CHAIN, NON-MUSCLE"/>
    <property type="match status" value="1"/>
</dbReference>
<evidence type="ECO:0000256" key="3">
    <source>
        <dbReference type="SAM" id="Phobius"/>
    </source>
</evidence>
<protein>
    <recommendedName>
        <fullName evidence="6">DUF4175 family protein</fullName>
    </recommendedName>
</protein>
<organism evidence="4 5">
    <name type="scientific">Flavobacterium circumlabens</name>
    <dbReference type="NCBI Taxonomy" id="2133765"/>
    <lineage>
        <taxon>Bacteria</taxon>
        <taxon>Pseudomonadati</taxon>
        <taxon>Bacteroidota</taxon>
        <taxon>Flavobacteriia</taxon>
        <taxon>Flavobacteriales</taxon>
        <taxon>Flavobacteriaceae</taxon>
        <taxon>Flavobacterium</taxon>
    </lineage>
</organism>
<dbReference type="EMBL" id="SLWA01000001">
    <property type="protein sequence ID" value="TCN61213.1"/>
    <property type="molecule type" value="Genomic_DNA"/>
</dbReference>
<sequence length="1166" mass="132514">MAELANFLIENYLIKITTFIGYKSNRFILKTTSAIYLKLEAFIKKYYTNELIKGILLFTGFGLLYFLFTLFIEYFLWLKPAGRTLLFWLFIGVEVFLLFRFILFPVFKLFKLQKGIDYNQASTIIGNHFTEVSDKLTNFLQLSASENSSESSELMLASIEQKANSLQPIPFGNAINFNSNKKYLPLALIPVLLFAVFYISGNSNIISQSLNRVVHFNATFLPPAPFRFVVLNQNLQTEQNKDFIVKMESVGKIVPENVMIHIGDESYFMESSQPGKFEFKIEKPTENVSFTFEGNSISSEEYELKVITVPSIANFEMVLNFPSYLKKKSETIQGTGNAIVPEGTLVTWKMNTQATQEIVWKDNNATFKFNKAENEFKLSKNIGQNTEYQILTSNNKVKNYEKLDYQLSVIKDQHPTITVAPAPDSLKLDKNYVLGRVGDDYGLSKLQIVYYERNKPQTAKRGTIPVKQAVFDQFVFSFPSNLAVEEGVSYEYYFEVFDNDAPHHLKSTKSSVFSDRVATTDEVHDLELQQQNQNINSLEKSLKNQNKQFSEMDKIQNSGKEKDNLEFKDQQKINDFIKRQKQQDELMKQFAEKMNKNLDKFKEDKKDKTAEDLQKRLENADKDLEKNQKLLDELKNLNDKLNSEDLFDKMEKFKQISKNQSKNLEQLVELTKRFYVSKKAEQVADKLQKLAEKQEQLSNKEKENTAEKQDEINKSFDKIQEDLKELKEENKTLKAPLDIPSDASKEKEVEDDLKKASDELDKKNTSSAKPKQKSAAKKMKSMAEQMDAGMEGGEQEQLEEDVAMLRQVLDNLLAYSLSQEDVMKQFKSMRLGSSAYTKNIKVQQNLKQQFKHIDDSLFALSLRNPKVGEDVTKEIGNVQYNIDKAIESLTDVQVPKGVSHQQYAVSSSNKLADFLSDLLNNMQMAMSKPGAGKPKPGDGQGMQLPDIIQKQKSLADKIKEGMKQGDKPGDKSGDKPGQGQGEKPGQGKSGNGKDGQGKDGPGNKSGDKSSSGKDGKNGKGEKSGKEGDDGEGDAEAIMQIYKEQVKLREALQKELAKQGLDSQGKSVIDQMKQSEKQLLNKGFKNENLQRILNIQQELLKLNNAVQQQGQDTKRQSETNKGEFTNRSNTLPSSLLDYLNSVEILNRQSLPLRSNFNQKVQEYFNTK</sequence>
<feature type="transmembrane region" description="Helical" evidence="3">
    <location>
        <begin position="183"/>
        <end position="201"/>
    </location>
</feature>
<evidence type="ECO:0008006" key="6">
    <source>
        <dbReference type="Google" id="ProtNLM"/>
    </source>
</evidence>
<feature type="compositionally biased region" description="Basic and acidic residues" evidence="2">
    <location>
        <begin position="743"/>
        <end position="764"/>
    </location>
</feature>
<comment type="caution">
    <text evidence="4">The sequence shown here is derived from an EMBL/GenBank/DDBJ whole genome shotgun (WGS) entry which is preliminary data.</text>
</comment>
<feature type="region of interest" description="Disordered" evidence="2">
    <location>
        <begin position="959"/>
        <end position="1032"/>
    </location>
</feature>
<feature type="transmembrane region" description="Helical" evidence="3">
    <location>
        <begin position="84"/>
        <end position="107"/>
    </location>
</feature>
<feature type="coiled-coil region" evidence="1">
    <location>
        <begin position="591"/>
        <end position="644"/>
    </location>
</feature>
<gene>
    <name evidence="4" type="ORF">EV142_101801</name>
</gene>
<feature type="region of interest" description="Disordered" evidence="2">
    <location>
        <begin position="694"/>
        <end position="714"/>
    </location>
</feature>
<feature type="region of interest" description="Disordered" evidence="2">
    <location>
        <begin position="1105"/>
        <end position="1129"/>
    </location>
</feature>
<keyword evidence="3" id="KW-0812">Transmembrane</keyword>
<keyword evidence="3" id="KW-0472">Membrane</keyword>